<dbReference type="OrthoDB" id="148766at2"/>
<name>A0A2S6HXY2_9FIRM</name>
<gene>
    <name evidence="2" type="ORF">BXY41_10186</name>
</gene>
<dbReference type="EMBL" id="PTJA01000001">
    <property type="protein sequence ID" value="PPK83029.1"/>
    <property type="molecule type" value="Genomic_DNA"/>
</dbReference>
<proteinExistence type="predicted"/>
<dbReference type="CDD" id="cd07750">
    <property type="entry name" value="PolyPPase_VTC_like"/>
    <property type="match status" value="1"/>
</dbReference>
<dbReference type="Gene3D" id="3.20.100.30">
    <property type="entry name" value="VTC, catalytic tunnel domain"/>
    <property type="match status" value="1"/>
</dbReference>
<evidence type="ECO:0000313" key="3">
    <source>
        <dbReference type="Proteomes" id="UP000237749"/>
    </source>
</evidence>
<dbReference type="Proteomes" id="UP000237749">
    <property type="component" value="Unassembled WGS sequence"/>
</dbReference>
<dbReference type="InterPro" id="IPR042267">
    <property type="entry name" value="VTC_sf"/>
</dbReference>
<evidence type="ECO:0000259" key="1">
    <source>
        <dbReference type="Pfam" id="PF09359"/>
    </source>
</evidence>
<dbReference type="GO" id="GO:0006799">
    <property type="term" value="P:polyphosphate biosynthetic process"/>
    <property type="evidence" value="ECO:0007669"/>
    <property type="project" value="UniProtKB-ARBA"/>
</dbReference>
<dbReference type="AlphaFoldDB" id="A0A2S6HXY2"/>
<dbReference type="Pfam" id="PF09359">
    <property type="entry name" value="VTC"/>
    <property type="match status" value="1"/>
</dbReference>
<dbReference type="RefSeq" id="WP_104433457.1">
    <property type="nucleotide sequence ID" value="NZ_PTJA01000001.1"/>
</dbReference>
<feature type="domain" description="VTC" evidence="1">
    <location>
        <begin position="10"/>
        <end position="226"/>
    </location>
</feature>
<accession>A0A2S6HXY2</accession>
<organism evidence="2 3">
    <name type="scientific">Lacrimispora xylanisolvens</name>
    <dbReference type="NCBI Taxonomy" id="384636"/>
    <lineage>
        <taxon>Bacteria</taxon>
        <taxon>Bacillati</taxon>
        <taxon>Bacillota</taxon>
        <taxon>Clostridia</taxon>
        <taxon>Lachnospirales</taxon>
        <taxon>Lachnospiraceae</taxon>
        <taxon>Lacrimispora</taxon>
    </lineage>
</organism>
<comment type="caution">
    <text evidence="2">The sequence shown here is derived from an EMBL/GenBank/DDBJ whole genome shotgun (WGS) entry which is preliminary data.</text>
</comment>
<keyword evidence="3" id="KW-1185">Reference proteome</keyword>
<reference evidence="2 3" key="1">
    <citation type="submission" date="2018-02" db="EMBL/GenBank/DDBJ databases">
        <title>Genomic Encyclopedia of Archaeal and Bacterial Type Strains, Phase II (KMG-II): from individual species to whole genera.</title>
        <authorList>
            <person name="Goeker M."/>
        </authorList>
    </citation>
    <scope>NUCLEOTIDE SEQUENCE [LARGE SCALE GENOMIC DNA]</scope>
    <source>
        <strain evidence="2 3">DSM 3808</strain>
    </source>
</reference>
<sequence>MSGYQMTFERTEMKYLLEPVQYLQLKERLMGKMETDQYGNSTICNVYFDTPDARLIRKSLEKPVYKEKFRLRSYGLPGQTSSVFLELKKKYQGIVYKRRETLNLADAEAYLYRGIKPERQTQVLREIDWFLHYYENMIPAMYISYERTALYGLEDENLRLTLDGNILWRTDCLRLENGPWGTPLLEDGWFLMEIKIPGSMPLWLGHILDELKIYPASFSKYGQAYEKQQIMRSEKKGGISCA</sequence>
<evidence type="ECO:0000313" key="2">
    <source>
        <dbReference type="EMBL" id="PPK83029.1"/>
    </source>
</evidence>
<protein>
    <submittedName>
        <fullName evidence="2">VTC domain-containing protein</fullName>
    </submittedName>
</protein>
<dbReference type="InterPro" id="IPR018966">
    <property type="entry name" value="VTC_domain"/>
</dbReference>